<protein>
    <submittedName>
        <fullName evidence="2">Predicted protein</fullName>
    </submittedName>
</protein>
<dbReference type="EMBL" id="AK372364">
    <property type="protein sequence ID" value="BAK03562.1"/>
    <property type="molecule type" value="mRNA"/>
</dbReference>
<dbReference type="KEGG" id="hvg:123402086"/>
<feature type="compositionally biased region" description="Polar residues" evidence="1">
    <location>
        <begin position="76"/>
        <end position="91"/>
    </location>
</feature>
<name>F2E890_HORVV</name>
<proteinExistence type="evidence at transcript level"/>
<feature type="region of interest" description="Disordered" evidence="1">
    <location>
        <begin position="46"/>
        <end position="91"/>
    </location>
</feature>
<dbReference type="RefSeq" id="XP_044951890.1">
    <property type="nucleotide sequence ID" value="XM_045095955.1"/>
</dbReference>
<reference evidence="2" key="1">
    <citation type="journal article" date="2011" name="Plant Physiol.">
        <title>Comprehensive sequence analysis of 24,783 barley full-length cDNAs derived from 12 clone libraries.</title>
        <authorList>
            <person name="Matsumoto T."/>
            <person name="Tanaka T."/>
            <person name="Sakai H."/>
            <person name="Amano N."/>
            <person name="Kanamori H."/>
            <person name="Kurita K."/>
            <person name="Kikuta A."/>
            <person name="Kamiya K."/>
            <person name="Yamamoto M."/>
            <person name="Ikawa H."/>
            <person name="Fujii N."/>
            <person name="Hori K."/>
            <person name="Itoh T."/>
            <person name="Sato K."/>
        </authorList>
    </citation>
    <scope>NUCLEOTIDE SEQUENCE</scope>
</reference>
<organism evidence="2">
    <name type="scientific">Hordeum vulgare subsp. vulgare</name>
    <name type="common">Domesticated barley</name>
    <dbReference type="NCBI Taxonomy" id="112509"/>
    <lineage>
        <taxon>Eukaryota</taxon>
        <taxon>Viridiplantae</taxon>
        <taxon>Streptophyta</taxon>
        <taxon>Embryophyta</taxon>
        <taxon>Tracheophyta</taxon>
        <taxon>Spermatophyta</taxon>
        <taxon>Magnoliopsida</taxon>
        <taxon>Liliopsida</taxon>
        <taxon>Poales</taxon>
        <taxon>Poaceae</taxon>
        <taxon>BOP clade</taxon>
        <taxon>Pooideae</taxon>
        <taxon>Triticodae</taxon>
        <taxon>Triticeae</taxon>
        <taxon>Hordeinae</taxon>
        <taxon>Hordeum</taxon>
    </lineage>
</organism>
<accession>F2E890</accession>
<sequence>MAPAAAERTCAVVHLAADEAAPLETLHVVRLQRLRLRQAAESCLDPIAEEDEYAGTSSSRSGAQDQDQDDDDVPAHSSSSATVNLAQTPRR</sequence>
<dbReference type="AlphaFoldDB" id="F2E890"/>
<evidence type="ECO:0000313" key="2">
    <source>
        <dbReference type="EMBL" id="BAK03562.1"/>
    </source>
</evidence>
<dbReference type="GeneID" id="123402086"/>
<evidence type="ECO:0000256" key="1">
    <source>
        <dbReference type="SAM" id="MobiDB-lite"/>
    </source>
</evidence>